<name>A0A369J117_HYPMA</name>
<dbReference type="InterPro" id="IPR036855">
    <property type="entry name" value="Znf_CCCH_sf"/>
</dbReference>
<dbReference type="InParanoid" id="A0A369J117"/>
<evidence type="ECO:0000256" key="2">
    <source>
        <dbReference type="ARBA" id="ARBA00022737"/>
    </source>
</evidence>
<feature type="zinc finger region" description="C3H1-type" evidence="5">
    <location>
        <begin position="243"/>
        <end position="271"/>
    </location>
</feature>
<evidence type="ECO:0000256" key="5">
    <source>
        <dbReference type="PROSITE-ProRule" id="PRU00723"/>
    </source>
</evidence>
<evidence type="ECO:0000256" key="4">
    <source>
        <dbReference type="ARBA" id="ARBA00022833"/>
    </source>
</evidence>
<evidence type="ECO:0000256" key="1">
    <source>
        <dbReference type="ARBA" id="ARBA00022723"/>
    </source>
</evidence>
<dbReference type="EMBL" id="LUEZ02000096">
    <property type="protein sequence ID" value="RDB14820.1"/>
    <property type="molecule type" value="Genomic_DNA"/>
</dbReference>
<dbReference type="PANTHER" id="PTHR12547:SF18">
    <property type="entry name" value="PROTEIN TIS11"/>
    <property type="match status" value="1"/>
</dbReference>
<dbReference type="AlphaFoldDB" id="A0A369J117"/>
<feature type="domain" description="C3H1-type" evidence="7">
    <location>
        <begin position="12"/>
        <end position="40"/>
    </location>
</feature>
<feature type="domain" description="C3H1-type" evidence="7">
    <location>
        <begin position="243"/>
        <end position="271"/>
    </location>
</feature>
<feature type="zinc finger region" description="C3H1-type" evidence="5">
    <location>
        <begin position="12"/>
        <end position="40"/>
    </location>
</feature>
<dbReference type="SMART" id="SM00356">
    <property type="entry name" value="ZnF_C3H1"/>
    <property type="match status" value="3"/>
</dbReference>
<dbReference type="InterPro" id="IPR000571">
    <property type="entry name" value="Znf_CCCH"/>
</dbReference>
<dbReference type="Gene3D" id="4.10.1000.10">
    <property type="entry name" value="Zinc finger, CCCH-type"/>
    <property type="match status" value="1"/>
</dbReference>
<dbReference type="STRING" id="39966.A0A369J117"/>
<dbReference type="SUPFAM" id="SSF90229">
    <property type="entry name" value="CCCH zinc finger"/>
    <property type="match status" value="2"/>
</dbReference>
<feature type="compositionally biased region" description="Polar residues" evidence="6">
    <location>
        <begin position="332"/>
        <end position="341"/>
    </location>
</feature>
<evidence type="ECO:0000256" key="6">
    <source>
        <dbReference type="SAM" id="MobiDB-lite"/>
    </source>
</evidence>
<dbReference type="Pfam" id="PF14608">
    <property type="entry name" value="zf-CCCH_2"/>
    <property type="match status" value="1"/>
</dbReference>
<feature type="domain" description="C3H1-type" evidence="7">
    <location>
        <begin position="45"/>
        <end position="72"/>
    </location>
</feature>
<dbReference type="Gene3D" id="3.30.1370.210">
    <property type="match status" value="1"/>
</dbReference>
<dbReference type="PANTHER" id="PTHR12547">
    <property type="entry name" value="CCCH ZINC FINGER/TIS11-RELATED"/>
    <property type="match status" value="1"/>
</dbReference>
<evidence type="ECO:0000313" key="9">
    <source>
        <dbReference type="Proteomes" id="UP000076154"/>
    </source>
</evidence>
<dbReference type="PROSITE" id="PS50103">
    <property type="entry name" value="ZF_C3H1"/>
    <property type="match status" value="3"/>
</dbReference>
<feature type="zinc finger region" description="C3H1-type" evidence="5">
    <location>
        <begin position="45"/>
        <end position="72"/>
    </location>
</feature>
<organism evidence="8 9">
    <name type="scientific">Hypsizygus marmoreus</name>
    <name type="common">White beech mushroom</name>
    <name type="synonym">Agaricus marmoreus</name>
    <dbReference type="NCBI Taxonomy" id="39966"/>
    <lineage>
        <taxon>Eukaryota</taxon>
        <taxon>Fungi</taxon>
        <taxon>Dikarya</taxon>
        <taxon>Basidiomycota</taxon>
        <taxon>Agaricomycotina</taxon>
        <taxon>Agaricomycetes</taxon>
        <taxon>Agaricomycetidae</taxon>
        <taxon>Agaricales</taxon>
        <taxon>Tricholomatineae</taxon>
        <taxon>Lyophyllaceae</taxon>
        <taxon>Hypsizygus</taxon>
    </lineage>
</organism>
<dbReference type="Proteomes" id="UP000076154">
    <property type="component" value="Unassembled WGS sequence"/>
</dbReference>
<keyword evidence="2" id="KW-0677">Repeat</keyword>
<dbReference type="Pfam" id="PF18044">
    <property type="entry name" value="zf-CCCH_4"/>
    <property type="match status" value="1"/>
</dbReference>
<feature type="region of interest" description="Disordered" evidence="6">
    <location>
        <begin position="273"/>
        <end position="306"/>
    </location>
</feature>
<feature type="region of interest" description="Disordered" evidence="6">
    <location>
        <begin position="323"/>
        <end position="371"/>
    </location>
</feature>
<gene>
    <name evidence="8" type="ORF">Hypma_016317</name>
</gene>
<evidence type="ECO:0000313" key="8">
    <source>
        <dbReference type="EMBL" id="RDB14820.1"/>
    </source>
</evidence>
<comment type="caution">
    <text evidence="8">The sequence shown here is derived from an EMBL/GenBank/DDBJ whole genome shotgun (WGS) entry which is preliminary data.</text>
</comment>
<reference evidence="8" key="1">
    <citation type="submission" date="2018-04" db="EMBL/GenBank/DDBJ databases">
        <title>Whole genome sequencing of Hypsizygus marmoreus.</title>
        <authorList>
            <person name="Choi I.-G."/>
            <person name="Min B."/>
            <person name="Kim J.-G."/>
            <person name="Kim S."/>
            <person name="Oh Y.-L."/>
            <person name="Kong W.-S."/>
            <person name="Park H."/>
            <person name="Jeong J."/>
            <person name="Song E.-S."/>
        </authorList>
    </citation>
    <scope>NUCLEOTIDE SEQUENCE [LARGE SCALE GENOMIC DNA]</scope>
    <source>
        <strain evidence="8">51987-8</strain>
    </source>
</reference>
<accession>A0A369J117</accession>
<evidence type="ECO:0000256" key="3">
    <source>
        <dbReference type="ARBA" id="ARBA00022771"/>
    </source>
</evidence>
<keyword evidence="9" id="KW-1185">Reference proteome</keyword>
<dbReference type="Pfam" id="PF00642">
    <property type="entry name" value="zf-CCCH"/>
    <property type="match status" value="1"/>
</dbReference>
<feature type="compositionally biased region" description="Low complexity" evidence="6">
    <location>
        <begin position="350"/>
        <end position="364"/>
    </location>
</feature>
<dbReference type="InterPro" id="IPR041367">
    <property type="entry name" value="Znf-CCCH_4"/>
</dbReference>
<dbReference type="InterPro" id="IPR045877">
    <property type="entry name" value="ZFP36-like"/>
</dbReference>
<dbReference type="GO" id="GO:0008270">
    <property type="term" value="F:zinc ion binding"/>
    <property type="evidence" value="ECO:0007669"/>
    <property type="project" value="UniProtKB-KW"/>
</dbReference>
<keyword evidence="4 5" id="KW-0862">Zinc</keyword>
<keyword evidence="3 5" id="KW-0863">Zinc-finger</keyword>
<evidence type="ECO:0000259" key="7">
    <source>
        <dbReference type="PROSITE" id="PS50103"/>
    </source>
</evidence>
<protein>
    <recommendedName>
        <fullName evidence="7">C3H1-type domain-containing protein</fullName>
    </recommendedName>
</protein>
<dbReference type="GO" id="GO:0003729">
    <property type="term" value="F:mRNA binding"/>
    <property type="evidence" value="ECO:0007669"/>
    <property type="project" value="InterPro"/>
</dbReference>
<sequence length="387" mass="42581">MQQHPRKPPAKKRHTKPCRFFQTGRCPLSADECDFAHVLSNEIPLQSANACKYFTVGRCGNGSRCRYKHDIEHPEESNQGMVPAPIGIPVPLDTMYSPVGWQSPYVNAFPSPMFSPGLPTPQQFCRPGHPEILSPPHSADSSATLSTSTCSSLSDDVAFVTEDPKYSEHVHQYQSQIRIADELPLIHAPPFYHSPGAHIPVLLIDTAYPTLPNMYGTYTFQSPPVSPSSPVKSRVASRYKVVNYKTKPCKYYQDGGVCPKGSECTFIHEDLEPAKEPSSAGPPIASCTKQRPISLPPKPMSPTEENKRKNFFPISWRVIGGGVLMGEPKPTPTLQDNQSQESEADTRQVRSPARPITRTRSSSIPPTPSIAYVNVDTLFSAESPGNL</sequence>
<proteinExistence type="predicted"/>
<dbReference type="OrthoDB" id="411372at2759"/>
<keyword evidence="1 5" id="KW-0479">Metal-binding</keyword>